<dbReference type="EMBL" id="QKTW01000022">
    <property type="protein sequence ID" value="PZF71589.1"/>
    <property type="molecule type" value="Genomic_DNA"/>
</dbReference>
<keyword evidence="2" id="KW-1185">Reference proteome</keyword>
<name>A0A2W2B5V4_9BACT</name>
<sequence length="118" mass="13355">MKIFLLPALILLLFNSCGYKNSKQQKELILHADREAPLGWLHLQLYADSSFEFHSKGIRMDDKYVGTFSIIADTLKLSFRDSVPKAISTKLLFTKTGLVYLGSPGGLVYQINKISPRY</sequence>
<gene>
    <name evidence="1" type="ORF">DN068_16065</name>
</gene>
<dbReference type="OrthoDB" id="1268174at2"/>
<reference evidence="1 2" key="1">
    <citation type="submission" date="2018-06" db="EMBL/GenBank/DDBJ databases">
        <title>Mucibacter soli gen. nov., sp. nov., a new member of the family Chitinophagaceae producing mucin.</title>
        <authorList>
            <person name="Kim M.-K."/>
            <person name="Park S."/>
            <person name="Kim T.-S."/>
            <person name="Joung Y."/>
            <person name="Han J.-H."/>
            <person name="Kim S.B."/>
        </authorList>
    </citation>
    <scope>NUCLEOTIDE SEQUENCE [LARGE SCALE GENOMIC DNA]</scope>
    <source>
        <strain evidence="1 2">R1-15</strain>
    </source>
</reference>
<evidence type="ECO:0000313" key="2">
    <source>
        <dbReference type="Proteomes" id="UP000248745"/>
    </source>
</evidence>
<dbReference type="Proteomes" id="UP000248745">
    <property type="component" value="Unassembled WGS sequence"/>
</dbReference>
<protein>
    <submittedName>
        <fullName evidence="1">Uncharacterized protein</fullName>
    </submittedName>
</protein>
<proteinExistence type="predicted"/>
<organism evidence="1 2">
    <name type="scientific">Taibaiella soli</name>
    <dbReference type="NCBI Taxonomy" id="1649169"/>
    <lineage>
        <taxon>Bacteria</taxon>
        <taxon>Pseudomonadati</taxon>
        <taxon>Bacteroidota</taxon>
        <taxon>Chitinophagia</taxon>
        <taxon>Chitinophagales</taxon>
        <taxon>Chitinophagaceae</taxon>
        <taxon>Taibaiella</taxon>
    </lineage>
</organism>
<accession>A0A2W2B5V4</accession>
<dbReference type="AlphaFoldDB" id="A0A2W2B5V4"/>
<comment type="caution">
    <text evidence="1">The sequence shown here is derived from an EMBL/GenBank/DDBJ whole genome shotgun (WGS) entry which is preliminary data.</text>
</comment>
<evidence type="ECO:0000313" key="1">
    <source>
        <dbReference type="EMBL" id="PZF71589.1"/>
    </source>
</evidence>